<keyword evidence="2" id="KW-0677">Repeat</keyword>
<evidence type="ECO:0000313" key="10">
    <source>
        <dbReference type="Proteomes" id="UP001281614"/>
    </source>
</evidence>
<dbReference type="InterPro" id="IPR015500">
    <property type="entry name" value="Peptidase_S8_subtilisin-rel"/>
</dbReference>
<evidence type="ECO:0000256" key="1">
    <source>
        <dbReference type="ARBA" id="ARBA00022670"/>
    </source>
</evidence>
<dbReference type="PRINTS" id="PR00723">
    <property type="entry name" value="SUBTILISIN"/>
</dbReference>
<name>A0AAE0D404_COLKA</name>
<accession>A0AAE0D404</accession>
<dbReference type="Gene3D" id="1.25.40.20">
    <property type="entry name" value="Ankyrin repeat-containing domain"/>
    <property type="match status" value="1"/>
</dbReference>
<dbReference type="SUPFAM" id="SSF52743">
    <property type="entry name" value="Subtilisin-like"/>
    <property type="match status" value="1"/>
</dbReference>
<evidence type="ECO:0000256" key="6">
    <source>
        <dbReference type="PROSITE-ProRule" id="PRU00023"/>
    </source>
</evidence>
<keyword evidence="4" id="KW-0720">Serine protease</keyword>
<comment type="similarity">
    <text evidence="7">Belongs to the peptidase S8 family.</text>
</comment>
<dbReference type="InterPro" id="IPR002110">
    <property type="entry name" value="Ankyrin_rpt"/>
</dbReference>
<evidence type="ECO:0000259" key="8">
    <source>
        <dbReference type="Pfam" id="PF00082"/>
    </source>
</evidence>
<feature type="repeat" description="ANK" evidence="6">
    <location>
        <begin position="71"/>
        <end position="103"/>
    </location>
</feature>
<dbReference type="PROSITE" id="PS50297">
    <property type="entry name" value="ANK_REP_REGION"/>
    <property type="match status" value="2"/>
</dbReference>
<evidence type="ECO:0000256" key="2">
    <source>
        <dbReference type="ARBA" id="ARBA00022737"/>
    </source>
</evidence>
<feature type="domain" description="Peptidase S8/S53" evidence="8">
    <location>
        <begin position="338"/>
        <end position="606"/>
    </location>
</feature>
<evidence type="ECO:0000256" key="5">
    <source>
        <dbReference type="ARBA" id="ARBA00023043"/>
    </source>
</evidence>
<dbReference type="PROSITE" id="PS50088">
    <property type="entry name" value="ANK_REPEAT"/>
    <property type="match status" value="3"/>
</dbReference>
<dbReference type="Proteomes" id="UP001281614">
    <property type="component" value="Unassembled WGS sequence"/>
</dbReference>
<keyword evidence="5 6" id="KW-0040">ANK repeat</keyword>
<dbReference type="InterPro" id="IPR036852">
    <property type="entry name" value="Peptidase_S8/S53_dom_sf"/>
</dbReference>
<reference evidence="9" key="1">
    <citation type="submission" date="2023-02" db="EMBL/GenBank/DDBJ databases">
        <title>Colletotrichum kahawae CIFC_Que2 genome sequencing and assembly.</title>
        <authorList>
            <person name="Baroncelli R."/>
        </authorList>
    </citation>
    <scope>NUCLEOTIDE SEQUENCE</scope>
    <source>
        <strain evidence="9">CIFC_Que2</strain>
    </source>
</reference>
<feature type="repeat" description="ANK" evidence="6">
    <location>
        <begin position="107"/>
        <end position="139"/>
    </location>
</feature>
<protein>
    <submittedName>
        <fullName evidence="9">Pfs domain-containing protein</fullName>
    </submittedName>
</protein>
<dbReference type="EMBL" id="VYYT01000250">
    <property type="protein sequence ID" value="KAK2752485.1"/>
    <property type="molecule type" value="Genomic_DNA"/>
</dbReference>
<dbReference type="AlphaFoldDB" id="A0AAE0D404"/>
<keyword evidence="10" id="KW-1185">Reference proteome</keyword>
<sequence length="683" mass="75726">MNPHDGRDLHEAVEKNQFNRAKDILAQNPFCVDGLKDGWTPLHRAAKCGHERLVVLLLEHDAAVNCPTQNSNASPLILAADRGSVLVLSRLIKWGADLNQAANDRRNNDTPLHRAATLEKTGPLHLLLLRGSAVNPVNGEGKTPLDMAVQSSHSANETILKEFGGLTGVELGRDAPHFPLHGIRSRILNLQLADFVDRSAQKGHGGVVELLLDSDADIMLETRHGSNARMLGVRGKHQTVVGILDKYAKKQRQRGFVPVLPHGPASGQAERKERMVTNRKYRLRQKNEYDSSGEEAEADGHNGRIYEIKPDFVEHKPFTLLNTTYKNRCQFQQHDTPVKIAVIDTGLDLKNGDLNSRRVESFFKNKQGDLGVRLAKDDATTQLSRVTGRINFARNIRKAETDVQDLDGHRTRVAAIILRLVPTAQLYVARVCDGNVRDRKVPAGDVPERSATSRNVAKAIDWAIEQKVDMINLSFGFSSPDEQLKSAARRARDAGIIIFASMSIEYSGLQEWPGNEFSVAIGISASKAGSIAPSEFSPPVIRDNPNFIVAGERIVTPKFPYPRTQDAKVSDRFELATGSSYATAVATSMGALMVGFIKKDSCKDIRRETSRSGPSVTHLLKKHKFMAMLLKEVGKPTMEYHWINPTLLWADFKPPKEVSVAEAAQEHAWDVIRKALRKWQNQS</sequence>
<dbReference type="PROSITE" id="PS51892">
    <property type="entry name" value="SUBTILASE"/>
    <property type="match status" value="1"/>
</dbReference>
<proteinExistence type="inferred from homology"/>
<evidence type="ECO:0000313" key="9">
    <source>
        <dbReference type="EMBL" id="KAK2752485.1"/>
    </source>
</evidence>
<dbReference type="InterPro" id="IPR036770">
    <property type="entry name" value="Ankyrin_rpt-contain_sf"/>
</dbReference>
<evidence type="ECO:0000256" key="3">
    <source>
        <dbReference type="ARBA" id="ARBA00022801"/>
    </source>
</evidence>
<organism evidence="9 10">
    <name type="scientific">Colletotrichum kahawae</name>
    <name type="common">Coffee berry disease fungus</name>
    <dbReference type="NCBI Taxonomy" id="34407"/>
    <lineage>
        <taxon>Eukaryota</taxon>
        <taxon>Fungi</taxon>
        <taxon>Dikarya</taxon>
        <taxon>Ascomycota</taxon>
        <taxon>Pezizomycotina</taxon>
        <taxon>Sordariomycetes</taxon>
        <taxon>Hypocreomycetidae</taxon>
        <taxon>Glomerellales</taxon>
        <taxon>Glomerellaceae</taxon>
        <taxon>Colletotrichum</taxon>
        <taxon>Colletotrichum gloeosporioides species complex</taxon>
    </lineage>
</organism>
<dbReference type="SUPFAM" id="SSF48403">
    <property type="entry name" value="Ankyrin repeat"/>
    <property type="match status" value="1"/>
</dbReference>
<dbReference type="GO" id="GO:0004252">
    <property type="term" value="F:serine-type endopeptidase activity"/>
    <property type="evidence" value="ECO:0007669"/>
    <property type="project" value="InterPro"/>
</dbReference>
<dbReference type="GO" id="GO:0006508">
    <property type="term" value="P:proteolysis"/>
    <property type="evidence" value="ECO:0007669"/>
    <property type="project" value="UniProtKB-KW"/>
</dbReference>
<dbReference type="PANTHER" id="PTHR24198">
    <property type="entry name" value="ANKYRIN REPEAT AND PROTEIN KINASE DOMAIN-CONTAINING PROTEIN"/>
    <property type="match status" value="1"/>
</dbReference>
<feature type="repeat" description="ANK" evidence="6">
    <location>
        <begin position="37"/>
        <end position="69"/>
    </location>
</feature>
<dbReference type="SMART" id="SM00248">
    <property type="entry name" value="ANK"/>
    <property type="match status" value="5"/>
</dbReference>
<dbReference type="Gene3D" id="3.40.50.200">
    <property type="entry name" value="Peptidase S8/S53 domain"/>
    <property type="match status" value="1"/>
</dbReference>
<dbReference type="PANTHER" id="PTHR24198:SF165">
    <property type="entry name" value="ANKYRIN REPEAT-CONTAINING PROTEIN-RELATED"/>
    <property type="match status" value="1"/>
</dbReference>
<comment type="caution">
    <text evidence="9">The sequence shown here is derived from an EMBL/GenBank/DDBJ whole genome shotgun (WGS) entry which is preliminary data.</text>
</comment>
<evidence type="ECO:0000256" key="4">
    <source>
        <dbReference type="ARBA" id="ARBA00022825"/>
    </source>
</evidence>
<dbReference type="InterPro" id="IPR000209">
    <property type="entry name" value="Peptidase_S8/S53_dom"/>
</dbReference>
<evidence type="ECO:0000256" key="7">
    <source>
        <dbReference type="PROSITE-ProRule" id="PRU01240"/>
    </source>
</evidence>
<gene>
    <name evidence="9" type="ORF">CKAH01_17695</name>
</gene>
<keyword evidence="1" id="KW-0645">Protease</keyword>
<dbReference type="Pfam" id="PF12796">
    <property type="entry name" value="Ank_2"/>
    <property type="match status" value="1"/>
</dbReference>
<keyword evidence="3" id="KW-0378">Hydrolase</keyword>
<comment type="caution">
    <text evidence="7">Lacks conserved residue(s) required for the propagation of feature annotation.</text>
</comment>
<dbReference type="Pfam" id="PF00082">
    <property type="entry name" value="Peptidase_S8"/>
    <property type="match status" value="1"/>
</dbReference>